<dbReference type="InterPro" id="IPR008136">
    <property type="entry name" value="CinA_C"/>
</dbReference>
<evidence type="ECO:0000259" key="1">
    <source>
        <dbReference type="Pfam" id="PF02464"/>
    </source>
</evidence>
<accession>A0A6J6WIJ7</accession>
<gene>
    <name evidence="2" type="ORF">UFOPK2922_01282</name>
</gene>
<protein>
    <submittedName>
        <fullName evidence="2">Unannotated protein</fullName>
    </submittedName>
</protein>
<dbReference type="InterPro" id="IPR036653">
    <property type="entry name" value="CinA-like_C"/>
</dbReference>
<dbReference type="Gene3D" id="3.90.950.20">
    <property type="entry name" value="CinA-like"/>
    <property type="match status" value="1"/>
</dbReference>
<dbReference type="SUPFAM" id="SSF142433">
    <property type="entry name" value="CinA-like"/>
    <property type="match status" value="1"/>
</dbReference>
<reference evidence="2" key="1">
    <citation type="submission" date="2020-05" db="EMBL/GenBank/DDBJ databases">
        <authorList>
            <person name="Chiriac C."/>
            <person name="Salcher M."/>
            <person name="Ghai R."/>
            <person name="Kavagutti S V."/>
        </authorList>
    </citation>
    <scope>NUCLEOTIDE SEQUENCE</scope>
</reference>
<feature type="domain" description="CinA C-terminal" evidence="1">
    <location>
        <begin position="5"/>
        <end position="153"/>
    </location>
</feature>
<organism evidence="2">
    <name type="scientific">freshwater metagenome</name>
    <dbReference type="NCBI Taxonomy" id="449393"/>
    <lineage>
        <taxon>unclassified sequences</taxon>
        <taxon>metagenomes</taxon>
        <taxon>ecological metagenomes</taxon>
    </lineage>
</organism>
<dbReference type="EMBL" id="CAEZZS010000079">
    <property type="protein sequence ID" value="CAB4784991.1"/>
    <property type="molecule type" value="Genomic_DNA"/>
</dbReference>
<evidence type="ECO:0000313" key="2">
    <source>
        <dbReference type="EMBL" id="CAB4784991.1"/>
    </source>
</evidence>
<proteinExistence type="predicted"/>
<name>A0A6J6WIJ7_9ZZZZ</name>
<sequence>MNDADFIVSELTKRGESIGVAESITGGHLSGALIDIAGASNIFAGGIVAYSNQLKISDLNVAPELLEQFGTVSIEVAKAMALGAKAKFAATWGLSTTGVAGPGPHNGREAGTVWIGIAGPGVLTAINPAISSELSRNQVRSESVAGALMAFARILNPGTN</sequence>
<dbReference type="Pfam" id="PF02464">
    <property type="entry name" value="CinA"/>
    <property type="match status" value="1"/>
</dbReference>
<dbReference type="AlphaFoldDB" id="A0A6J6WIJ7"/>
<dbReference type="NCBIfam" id="TIGR00199">
    <property type="entry name" value="PncC_domain"/>
    <property type="match status" value="1"/>
</dbReference>